<dbReference type="RefSeq" id="WP_210538136.1">
    <property type="nucleotide sequence ID" value="NZ_JAOCFT010000001.1"/>
</dbReference>
<proteinExistence type="predicted"/>
<evidence type="ECO:0000313" key="4">
    <source>
        <dbReference type="EMBL" id="MDH1896702.1"/>
    </source>
</evidence>
<evidence type="ECO:0000313" key="5">
    <source>
        <dbReference type="Proteomes" id="UP001160758"/>
    </source>
</evidence>
<keyword evidence="1" id="KW-0175">Coiled coil</keyword>
<keyword evidence="3" id="KW-0472">Membrane</keyword>
<sequence>MNNVVRGNFAHRSRSPVDSGNTPTGGDGGDNNVLERVARLESDVEYIKRDIAELKSDLKAFRAESAEDSKSVSEEFKSVSEEFKLVRSEMQDGFKSVSEEFKQVRAEMRADFRLLFGAIITVTLGLAGLMAKGFGWL</sequence>
<name>A0AA43AHF2_AERCA</name>
<keyword evidence="3" id="KW-0812">Transmembrane</keyword>
<dbReference type="AlphaFoldDB" id="A0AA43AHF2"/>
<evidence type="ECO:0000256" key="3">
    <source>
        <dbReference type="SAM" id="Phobius"/>
    </source>
</evidence>
<dbReference type="Gene3D" id="1.20.58.130">
    <property type="match status" value="1"/>
</dbReference>
<protein>
    <recommendedName>
        <fullName evidence="6">DUF1640 domain-containing protein</fullName>
    </recommendedName>
</protein>
<dbReference type="EMBL" id="JAOCFT010000001">
    <property type="protein sequence ID" value="MDH1896702.1"/>
    <property type="molecule type" value="Genomic_DNA"/>
</dbReference>
<reference evidence="4" key="1">
    <citation type="submission" date="2022-09" db="EMBL/GenBank/DDBJ databases">
        <title>Intensive care unit water sources are persistently colonized with multi-drug resistant bacteria and are the site of extensive horizontal gene transfer of antibiotic resistance genes.</title>
        <authorList>
            <person name="Diorio-Toth L."/>
        </authorList>
    </citation>
    <scope>NUCLEOTIDE SEQUENCE</scope>
    <source>
        <strain evidence="4">GD03796</strain>
    </source>
</reference>
<dbReference type="Proteomes" id="UP001160758">
    <property type="component" value="Unassembled WGS sequence"/>
</dbReference>
<organism evidence="4 5">
    <name type="scientific">Aeromonas caviae</name>
    <name type="common">Aeromonas punctata</name>
    <dbReference type="NCBI Taxonomy" id="648"/>
    <lineage>
        <taxon>Bacteria</taxon>
        <taxon>Pseudomonadati</taxon>
        <taxon>Pseudomonadota</taxon>
        <taxon>Gammaproteobacteria</taxon>
        <taxon>Aeromonadales</taxon>
        <taxon>Aeromonadaceae</taxon>
        <taxon>Aeromonas</taxon>
    </lineage>
</organism>
<evidence type="ECO:0000256" key="1">
    <source>
        <dbReference type="SAM" id="Coils"/>
    </source>
</evidence>
<comment type="caution">
    <text evidence="4">The sequence shown here is derived from an EMBL/GenBank/DDBJ whole genome shotgun (WGS) entry which is preliminary data.</text>
</comment>
<accession>A0AA43AHF2</accession>
<feature type="coiled-coil region" evidence="1">
    <location>
        <begin position="37"/>
        <end position="64"/>
    </location>
</feature>
<evidence type="ECO:0008006" key="6">
    <source>
        <dbReference type="Google" id="ProtNLM"/>
    </source>
</evidence>
<keyword evidence="3" id="KW-1133">Transmembrane helix</keyword>
<dbReference type="SUPFAM" id="SSF58100">
    <property type="entry name" value="Bacterial hemolysins"/>
    <property type="match status" value="1"/>
</dbReference>
<feature type="transmembrane region" description="Helical" evidence="3">
    <location>
        <begin position="112"/>
        <end position="131"/>
    </location>
</feature>
<feature type="region of interest" description="Disordered" evidence="2">
    <location>
        <begin position="1"/>
        <end position="33"/>
    </location>
</feature>
<evidence type="ECO:0000256" key="2">
    <source>
        <dbReference type="SAM" id="MobiDB-lite"/>
    </source>
</evidence>
<gene>
    <name evidence="4" type="ORF">N5I07_03600</name>
</gene>